<name>A0A2B4RQ11_STYPI</name>
<dbReference type="EMBL" id="LSMT01000400">
    <property type="protein sequence ID" value="PFX18630.1"/>
    <property type="molecule type" value="Genomic_DNA"/>
</dbReference>
<dbReference type="AlphaFoldDB" id="A0A2B4RQ11"/>
<gene>
    <name evidence="1" type="ORF">AWC38_SpisGene16994</name>
</gene>
<evidence type="ECO:0000313" key="2">
    <source>
        <dbReference type="Proteomes" id="UP000225706"/>
    </source>
</evidence>
<evidence type="ECO:0000313" key="1">
    <source>
        <dbReference type="EMBL" id="PFX18630.1"/>
    </source>
</evidence>
<organism evidence="1 2">
    <name type="scientific">Stylophora pistillata</name>
    <name type="common">Smooth cauliflower coral</name>
    <dbReference type="NCBI Taxonomy" id="50429"/>
    <lineage>
        <taxon>Eukaryota</taxon>
        <taxon>Metazoa</taxon>
        <taxon>Cnidaria</taxon>
        <taxon>Anthozoa</taxon>
        <taxon>Hexacorallia</taxon>
        <taxon>Scleractinia</taxon>
        <taxon>Astrocoeniina</taxon>
        <taxon>Pocilloporidae</taxon>
        <taxon>Stylophora</taxon>
    </lineage>
</organism>
<dbReference type="Proteomes" id="UP000225706">
    <property type="component" value="Unassembled WGS sequence"/>
</dbReference>
<reference evidence="2" key="1">
    <citation type="journal article" date="2017" name="bioRxiv">
        <title>Comparative analysis of the genomes of Stylophora pistillata and Acropora digitifera provides evidence for extensive differences between species of corals.</title>
        <authorList>
            <person name="Voolstra C.R."/>
            <person name="Li Y."/>
            <person name="Liew Y.J."/>
            <person name="Baumgarten S."/>
            <person name="Zoccola D."/>
            <person name="Flot J.-F."/>
            <person name="Tambutte S."/>
            <person name="Allemand D."/>
            <person name="Aranda M."/>
        </authorList>
    </citation>
    <scope>NUCLEOTIDE SEQUENCE [LARGE SCALE GENOMIC DNA]</scope>
</reference>
<proteinExistence type="predicted"/>
<sequence>MASGNSVATRNESYMWLRIQSMGAEIDHLTTYNDTQEMMPVDGDSVPGFSDEQVPLEHTIVLKNRDGVSYKYTTDPQNGAQQNAAEIAAIASGLIGESIIILLCHLYGMNMNTNFPLNVEDVKISIMKMPENGKCTMLSFEGREGNYLHISDSEMMTINRVTHVQPNIESSLWILSELALKCFGRQG</sequence>
<accession>A0A2B4RQ11</accession>
<protein>
    <submittedName>
        <fullName evidence="1">Uncharacterized protein</fullName>
    </submittedName>
</protein>
<keyword evidence="2" id="KW-1185">Reference proteome</keyword>
<comment type="caution">
    <text evidence="1">The sequence shown here is derived from an EMBL/GenBank/DDBJ whole genome shotgun (WGS) entry which is preliminary data.</text>
</comment>